<sequence length="41" mass="4845">MAGAYYLEKNKDKSREVVQQGREVLEKAENYLDKTEQKINQ</sequence>
<dbReference type="AlphaFoldDB" id="A0A645AUB7"/>
<reference evidence="1" key="1">
    <citation type="submission" date="2019-08" db="EMBL/GenBank/DDBJ databases">
        <authorList>
            <person name="Kucharzyk K."/>
            <person name="Murdoch R.W."/>
            <person name="Higgins S."/>
            <person name="Loffler F."/>
        </authorList>
    </citation>
    <scope>NUCLEOTIDE SEQUENCE</scope>
</reference>
<accession>A0A645AUB7</accession>
<proteinExistence type="predicted"/>
<comment type="caution">
    <text evidence="1">The sequence shown here is derived from an EMBL/GenBank/DDBJ whole genome shotgun (WGS) entry which is preliminary data.</text>
</comment>
<dbReference type="EMBL" id="VSSQ01014838">
    <property type="protein sequence ID" value="MPM54513.1"/>
    <property type="molecule type" value="Genomic_DNA"/>
</dbReference>
<gene>
    <name evidence="1" type="ORF">SDC9_101291</name>
</gene>
<protein>
    <submittedName>
        <fullName evidence="1">Uncharacterized protein</fullName>
    </submittedName>
</protein>
<evidence type="ECO:0000313" key="1">
    <source>
        <dbReference type="EMBL" id="MPM54513.1"/>
    </source>
</evidence>
<name>A0A645AUB7_9ZZZZ</name>
<organism evidence="1">
    <name type="scientific">bioreactor metagenome</name>
    <dbReference type="NCBI Taxonomy" id="1076179"/>
    <lineage>
        <taxon>unclassified sequences</taxon>
        <taxon>metagenomes</taxon>
        <taxon>ecological metagenomes</taxon>
    </lineage>
</organism>